<feature type="domain" description="Calponin-homology (CH)" evidence="5">
    <location>
        <begin position="280"/>
        <end position="389"/>
    </location>
</feature>
<evidence type="ECO:0000256" key="2">
    <source>
        <dbReference type="ARBA" id="ARBA00023203"/>
    </source>
</evidence>
<dbReference type="GO" id="GO:0005737">
    <property type="term" value="C:cytoplasm"/>
    <property type="evidence" value="ECO:0007669"/>
    <property type="project" value="TreeGrafter"/>
</dbReference>
<dbReference type="EMBL" id="FN649760">
    <property type="protein sequence ID" value="CBJ29081.1"/>
    <property type="molecule type" value="Genomic_DNA"/>
</dbReference>
<feature type="domain" description="Calponin-homology (CH)" evidence="5">
    <location>
        <begin position="132"/>
        <end position="252"/>
    </location>
</feature>
<dbReference type="CDD" id="cd21218">
    <property type="entry name" value="CH_PLS_FIM_rpt2"/>
    <property type="match status" value="1"/>
</dbReference>
<gene>
    <name evidence="6" type="primary">FIM2-1</name>
    <name evidence="6" type="ORF">Esi_0134_0011</name>
</gene>
<dbReference type="InterPro" id="IPR039959">
    <property type="entry name" value="Fimbrin/Plastin"/>
</dbReference>
<feature type="compositionally biased region" description="Basic residues" evidence="4">
    <location>
        <begin position="1"/>
        <end position="18"/>
    </location>
</feature>
<feature type="compositionally biased region" description="Polar residues" evidence="4">
    <location>
        <begin position="61"/>
        <end position="80"/>
    </location>
</feature>
<evidence type="ECO:0000259" key="5">
    <source>
        <dbReference type="PROSITE" id="PS50021"/>
    </source>
</evidence>
<dbReference type="eggNOG" id="KOG0046">
    <property type="taxonomic scope" value="Eukaryota"/>
</dbReference>
<dbReference type="SMART" id="SM00033">
    <property type="entry name" value="CH"/>
    <property type="match status" value="2"/>
</dbReference>
<evidence type="ECO:0000256" key="3">
    <source>
        <dbReference type="SAM" id="Coils"/>
    </source>
</evidence>
<keyword evidence="2" id="KW-0009">Actin-binding</keyword>
<keyword evidence="1" id="KW-0677">Repeat</keyword>
<feature type="compositionally biased region" description="Low complexity" evidence="4">
    <location>
        <begin position="50"/>
        <end position="60"/>
    </location>
</feature>
<dbReference type="InterPro" id="IPR001715">
    <property type="entry name" value="CH_dom"/>
</dbReference>
<feature type="region of interest" description="Disordered" evidence="4">
    <location>
        <begin position="544"/>
        <end position="600"/>
    </location>
</feature>
<feature type="compositionally biased region" description="Polar residues" evidence="4">
    <location>
        <begin position="558"/>
        <end position="568"/>
    </location>
</feature>
<dbReference type="OrthoDB" id="431378at2759"/>
<dbReference type="GO" id="GO:0051639">
    <property type="term" value="P:actin filament network formation"/>
    <property type="evidence" value="ECO:0007669"/>
    <property type="project" value="TreeGrafter"/>
</dbReference>
<feature type="region of interest" description="Disordered" evidence="4">
    <location>
        <begin position="1"/>
        <end position="97"/>
    </location>
</feature>
<dbReference type="SUPFAM" id="SSF47576">
    <property type="entry name" value="Calponin-homology domain, CH-domain"/>
    <property type="match status" value="1"/>
</dbReference>
<keyword evidence="7" id="KW-1185">Reference proteome</keyword>
<evidence type="ECO:0000256" key="4">
    <source>
        <dbReference type="SAM" id="MobiDB-lite"/>
    </source>
</evidence>
<evidence type="ECO:0000313" key="6">
    <source>
        <dbReference type="EMBL" id="CBJ29081.1"/>
    </source>
</evidence>
<dbReference type="PANTHER" id="PTHR19961">
    <property type="entry name" value="FIMBRIN/PLASTIN"/>
    <property type="match status" value="1"/>
</dbReference>
<dbReference type="GO" id="GO:0051017">
    <property type="term" value="P:actin filament bundle assembly"/>
    <property type="evidence" value="ECO:0007669"/>
    <property type="project" value="InterPro"/>
</dbReference>
<dbReference type="STRING" id="2880.D7FJH8"/>
<dbReference type="PROSITE" id="PS50096">
    <property type="entry name" value="IQ"/>
    <property type="match status" value="1"/>
</dbReference>
<dbReference type="CDD" id="cd21217">
    <property type="entry name" value="CH_PLS_FIM_rpt1"/>
    <property type="match status" value="1"/>
</dbReference>
<name>D7FJH8_ECTSI</name>
<dbReference type="Pfam" id="PF00307">
    <property type="entry name" value="CH"/>
    <property type="match status" value="2"/>
</dbReference>
<dbReference type="GO" id="GO:0051015">
    <property type="term" value="F:actin filament binding"/>
    <property type="evidence" value="ECO:0007669"/>
    <property type="project" value="InterPro"/>
</dbReference>
<dbReference type="AlphaFoldDB" id="D7FJH8"/>
<dbReference type="PROSITE" id="PS50021">
    <property type="entry name" value="CH"/>
    <property type="match status" value="2"/>
</dbReference>
<dbReference type="Proteomes" id="UP000002630">
    <property type="component" value="Unassembled WGS sequence"/>
</dbReference>
<evidence type="ECO:0000256" key="1">
    <source>
        <dbReference type="ARBA" id="ARBA00022737"/>
    </source>
</evidence>
<evidence type="ECO:0000313" key="7">
    <source>
        <dbReference type="Proteomes" id="UP000002630"/>
    </source>
</evidence>
<feature type="coiled-coil region" evidence="3">
    <location>
        <begin position="480"/>
        <end position="507"/>
    </location>
</feature>
<organism evidence="6 7">
    <name type="scientific">Ectocarpus siliculosus</name>
    <name type="common">Brown alga</name>
    <name type="synonym">Conferva siliculosa</name>
    <dbReference type="NCBI Taxonomy" id="2880"/>
    <lineage>
        <taxon>Eukaryota</taxon>
        <taxon>Sar</taxon>
        <taxon>Stramenopiles</taxon>
        <taxon>Ochrophyta</taxon>
        <taxon>PX clade</taxon>
        <taxon>Phaeophyceae</taxon>
        <taxon>Ectocarpales</taxon>
        <taxon>Ectocarpaceae</taxon>
        <taxon>Ectocarpus</taxon>
    </lineage>
</organism>
<accession>D7FJH8</accession>
<reference evidence="6 7" key="1">
    <citation type="journal article" date="2010" name="Nature">
        <title>The Ectocarpus genome and the independent evolution of multicellularity in brown algae.</title>
        <authorList>
            <person name="Cock J.M."/>
            <person name="Sterck L."/>
            <person name="Rouze P."/>
            <person name="Scornet D."/>
            <person name="Allen A.E."/>
            <person name="Amoutzias G."/>
            <person name="Anthouard V."/>
            <person name="Artiguenave F."/>
            <person name="Aury J.M."/>
            <person name="Badger J.H."/>
            <person name="Beszteri B."/>
            <person name="Billiau K."/>
            <person name="Bonnet E."/>
            <person name="Bothwell J.H."/>
            <person name="Bowler C."/>
            <person name="Boyen C."/>
            <person name="Brownlee C."/>
            <person name="Carrano C.J."/>
            <person name="Charrier B."/>
            <person name="Cho G.Y."/>
            <person name="Coelho S.M."/>
            <person name="Collen J."/>
            <person name="Corre E."/>
            <person name="Da Silva C."/>
            <person name="Delage L."/>
            <person name="Delaroque N."/>
            <person name="Dittami S.M."/>
            <person name="Doulbeau S."/>
            <person name="Elias M."/>
            <person name="Farnham G."/>
            <person name="Gachon C.M."/>
            <person name="Gschloessl B."/>
            <person name="Heesch S."/>
            <person name="Jabbari K."/>
            <person name="Jubin C."/>
            <person name="Kawai H."/>
            <person name="Kimura K."/>
            <person name="Kloareg B."/>
            <person name="Kupper F.C."/>
            <person name="Lang D."/>
            <person name="Le Bail A."/>
            <person name="Leblanc C."/>
            <person name="Lerouge P."/>
            <person name="Lohr M."/>
            <person name="Lopez P.J."/>
            <person name="Martens C."/>
            <person name="Maumus F."/>
            <person name="Michel G."/>
            <person name="Miranda-Saavedra D."/>
            <person name="Morales J."/>
            <person name="Moreau H."/>
            <person name="Motomura T."/>
            <person name="Nagasato C."/>
            <person name="Napoli C.A."/>
            <person name="Nelson D.R."/>
            <person name="Nyvall-Collen P."/>
            <person name="Peters A.F."/>
            <person name="Pommier C."/>
            <person name="Potin P."/>
            <person name="Poulain J."/>
            <person name="Quesneville H."/>
            <person name="Read B."/>
            <person name="Rensing S.A."/>
            <person name="Ritter A."/>
            <person name="Rousvoal S."/>
            <person name="Samanta M."/>
            <person name="Samson G."/>
            <person name="Schroeder D.C."/>
            <person name="Segurens B."/>
            <person name="Strittmatter M."/>
            <person name="Tonon T."/>
            <person name="Tregear J.W."/>
            <person name="Valentin K."/>
            <person name="von Dassow P."/>
            <person name="Yamagishi T."/>
            <person name="Van de Peer Y."/>
            <person name="Wincker P."/>
        </authorList>
    </citation>
    <scope>NUCLEOTIDE SEQUENCE [LARGE SCALE GENOMIC DNA]</scope>
    <source>
        <strain evidence="7">Ec32 / CCAP1310/4</strain>
    </source>
</reference>
<dbReference type="Gene3D" id="1.10.418.10">
    <property type="entry name" value="Calponin-like domain"/>
    <property type="match status" value="2"/>
</dbReference>
<dbReference type="GO" id="GO:0005884">
    <property type="term" value="C:actin filament"/>
    <property type="evidence" value="ECO:0007669"/>
    <property type="project" value="TreeGrafter"/>
</dbReference>
<keyword evidence="3" id="KW-0175">Coiled coil</keyword>
<dbReference type="GO" id="GO:0032432">
    <property type="term" value="C:actin filament bundle"/>
    <property type="evidence" value="ECO:0007669"/>
    <property type="project" value="TreeGrafter"/>
</dbReference>
<proteinExistence type="predicted"/>
<dbReference type="InterPro" id="IPR036872">
    <property type="entry name" value="CH_dom_sf"/>
</dbReference>
<dbReference type="PANTHER" id="PTHR19961:SF18">
    <property type="entry name" value="FI19014P1"/>
    <property type="match status" value="1"/>
</dbReference>
<protein>
    <submittedName>
        <fullName evidence="6">Fimbrin</fullName>
    </submittedName>
</protein>
<feature type="compositionally biased region" description="Polar residues" evidence="4">
    <location>
        <begin position="20"/>
        <end position="40"/>
    </location>
</feature>
<sequence>MKWPKGKKKNGSAKKKKVGSQQPTPTKSAAADQRSQVSTPGGSAGGSLGLGTLRLGTLRADSSSAPMCTPTPTSRRQSISDLLGPDTDGEGEDLSTVTASPALRNIISNRKSLSGSFDTKRGKGDSITTYTSEEKAVFACHLNAHLVGDPFLTHLMPLDPGGADLFDSFKDGVLMCRIVCLAIPGSIADTNVNTPTNDEPLSLYKANENLNVALEAAEKHGLQVVNIGATDIIQGRPASILGLTWQLIRIHLLAQINLKGCPDLIHLMEGGESKEAFFELPVEEVLLRWFNHHLRWGGSERRVANFGDDLADGRCYVTLIKELNDKFKGEEVDPTEEEDAKRAQFRRACLVISGAEGIGLAPLIRANHITGKAHLYNIAFVAQLLNRRPRIHRESLHLDASVTMQAWFRMVSVMRRTNPVLEERRRSAQTLTRACRRWMTARNRLRAATALQALWRGGEGRAIAANRRFLAAKRLADQAEAKAARQAAKRKREAAALQREKETAAARSMQALARGVATRQAVSEALESRGLPLLLAEQRRRGSYGSNLKGSKVMQGISPRTSAASSIRMSEDSPAGEGGQDHSFGGGSITPAYDGEEPQGSPSWFDRVFSGISFGMPDRGNKNPKRTAAAAAMVIQRWQRRVAAARVETARARQEVANRRWAVDKLHSAYANRWRFEVAARRERRQKWEEEARRNIGDKGGRGLRGLWADITSLASSDDFFSFKGWLARRQARQLQQKDMEEADADCCDVAGEHVLASEIDAWKLPNQVFGGAGMGWAQEERARALCSIKDDAAWSSPEKALSPVKVFAMVSVLLTVAFEGVLPNAAAIGL</sequence>
<dbReference type="InParanoid" id="D7FJH8"/>